<feature type="transmembrane region" description="Helical" evidence="9">
    <location>
        <begin position="158"/>
        <end position="182"/>
    </location>
</feature>
<dbReference type="SUPFAM" id="SSF52540">
    <property type="entry name" value="P-loop containing nucleoside triphosphate hydrolases"/>
    <property type="match status" value="1"/>
</dbReference>
<keyword evidence="2" id="KW-0813">Transport</keyword>
<keyword evidence="3" id="KW-1003">Cell membrane</keyword>
<reference evidence="12" key="2">
    <citation type="submission" date="2021-04" db="EMBL/GenBank/DDBJ databases">
        <authorList>
            <person name="Gilroy R."/>
        </authorList>
    </citation>
    <scope>NUCLEOTIDE SEQUENCE</scope>
    <source>
        <strain evidence="12">F6-686</strain>
    </source>
</reference>
<evidence type="ECO:0000256" key="3">
    <source>
        <dbReference type="ARBA" id="ARBA00022475"/>
    </source>
</evidence>
<dbReference type="AlphaFoldDB" id="A0A9E2KSX0"/>
<gene>
    <name evidence="12" type="ORF">H9806_06840</name>
</gene>
<feature type="transmembrane region" description="Helical" evidence="9">
    <location>
        <begin position="134"/>
        <end position="152"/>
    </location>
</feature>
<dbReference type="Gene3D" id="1.20.1560.10">
    <property type="entry name" value="ABC transporter type 1, transmembrane domain"/>
    <property type="match status" value="1"/>
</dbReference>
<dbReference type="InterPro" id="IPR003439">
    <property type="entry name" value="ABC_transporter-like_ATP-bd"/>
</dbReference>
<dbReference type="PROSITE" id="PS50893">
    <property type="entry name" value="ABC_TRANSPORTER_2"/>
    <property type="match status" value="1"/>
</dbReference>
<dbReference type="InterPro" id="IPR011527">
    <property type="entry name" value="ABC1_TM_dom"/>
</dbReference>
<dbReference type="Pfam" id="PF00664">
    <property type="entry name" value="ABC_membrane"/>
    <property type="match status" value="1"/>
</dbReference>
<evidence type="ECO:0000256" key="9">
    <source>
        <dbReference type="SAM" id="Phobius"/>
    </source>
</evidence>
<evidence type="ECO:0000256" key="7">
    <source>
        <dbReference type="ARBA" id="ARBA00022989"/>
    </source>
</evidence>
<dbReference type="InterPro" id="IPR017871">
    <property type="entry name" value="ABC_transporter-like_CS"/>
</dbReference>
<dbReference type="EMBL" id="JAHLFT010000086">
    <property type="protein sequence ID" value="MBU3828824.1"/>
    <property type="molecule type" value="Genomic_DNA"/>
</dbReference>
<feature type="transmembrane region" description="Helical" evidence="9">
    <location>
        <begin position="280"/>
        <end position="299"/>
    </location>
</feature>
<dbReference type="Pfam" id="PF00005">
    <property type="entry name" value="ABC_tran"/>
    <property type="match status" value="1"/>
</dbReference>
<dbReference type="PROSITE" id="PS50929">
    <property type="entry name" value="ABC_TM1F"/>
    <property type="match status" value="1"/>
</dbReference>
<dbReference type="PANTHER" id="PTHR43394">
    <property type="entry name" value="ATP-DEPENDENT PERMEASE MDL1, MITOCHONDRIAL"/>
    <property type="match status" value="1"/>
</dbReference>
<evidence type="ECO:0000256" key="6">
    <source>
        <dbReference type="ARBA" id="ARBA00022840"/>
    </source>
</evidence>
<dbReference type="GO" id="GO:0016887">
    <property type="term" value="F:ATP hydrolysis activity"/>
    <property type="evidence" value="ECO:0007669"/>
    <property type="project" value="InterPro"/>
</dbReference>
<dbReference type="GO" id="GO:0005524">
    <property type="term" value="F:ATP binding"/>
    <property type="evidence" value="ECO:0007669"/>
    <property type="project" value="UniProtKB-KW"/>
</dbReference>
<dbReference type="InterPro" id="IPR036640">
    <property type="entry name" value="ABC1_TM_sf"/>
</dbReference>
<dbReference type="PROSITE" id="PS00211">
    <property type="entry name" value="ABC_TRANSPORTER_1"/>
    <property type="match status" value="1"/>
</dbReference>
<evidence type="ECO:0000256" key="2">
    <source>
        <dbReference type="ARBA" id="ARBA00022448"/>
    </source>
</evidence>
<evidence type="ECO:0000313" key="13">
    <source>
        <dbReference type="Proteomes" id="UP000823844"/>
    </source>
</evidence>
<dbReference type="InterPro" id="IPR039421">
    <property type="entry name" value="Type_1_exporter"/>
</dbReference>
<keyword evidence="6 12" id="KW-0067">ATP-binding</keyword>
<keyword evidence="8 9" id="KW-0472">Membrane</keyword>
<dbReference type="InterPro" id="IPR003593">
    <property type="entry name" value="AAA+_ATPase"/>
</dbReference>
<feature type="domain" description="ABC transporter" evidence="10">
    <location>
        <begin position="332"/>
        <end position="568"/>
    </location>
</feature>
<dbReference type="InterPro" id="IPR027417">
    <property type="entry name" value="P-loop_NTPase"/>
</dbReference>
<dbReference type="SMART" id="SM00382">
    <property type="entry name" value="AAA"/>
    <property type="match status" value="1"/>
</dbReference>
<feature type="domain" description="ABC transmembrane type-1" evidence="11">
    <location>
        <begin position="22"/>
        <end position="297"/>
    </location>
</feature>
<evidence type="ECO:0000256" key="8">
    <source>
        <dbReference type="ARBA" id="ARBA00023136"/>
    </source>
</evidence>
<dbReference type="FunFam" id="3.40.50.300:FF:000221">
    <property type="entry name" value="Multidrug ABC transporter ATP-binding protein"/>
    <property type="match status" value="1"/>
</dbReference>
<organism evidence="12 13">
    <name type="scientific">Candidatus Lactobacillus pullistercoris</name>
    <dbReference type="NCBI Taxonomy" id="2838636"/>
    <lineage>
        <taxon>Bacteria</taxon>
        <taxon>Bacillati</taxon>
        <taxon>Bacillota</taxon>
        <taxon>Bacilli</taxon>
        <taxon>Lactobacillales</taxon>
        <taxon>Lactobacillaceae</taxon>
        <taxon>Lactobacillus</taxon>
    </lineage>
</organism>
<dbReference type="SUPFAM" id="SSF90123">
    <property type="entry name" value="ABC transporter transmembrane region"/>
    <property type="match status" value="1"/>
</dbReference>
<proteinExistence type="predicted"/>
<dbReference type="PANTHER" id="PTHR43394:SF1">
    <property type="entry name" value="ATP-BINDING CASSETTE SUB-FAMILY B MEMBER 10, MITOCHONDRIAL"/>
    <property type="match status" value="1"/>
</dbReference>
<evidence type="ECO:0000259" key="10">
    <source>
        <dbReference type="PROSITE" id="PS50893"/>
    </source>
</evidence>
<evidence type="ECO:0000313" key="12">
    <source>
        <dbReference type="EMBL" id="MBU3828824.1"/>
    </source>
</evidence>
<dbReference type="GO" id="GO:0005886">
    <property type="term" value="C:plasma membrane"/>
    <property type="evidence" value="ECO:0007669"/>
    <property type="project" value="UniProtKB-SubCell"/>
</dbReference>
<evidence type="ECO:0000256" key="4">
    <source>
        <dbReference type="ARBA" id="ARBA00022692"/>
    </source>
</evidence>
<dbReference type="CDD" id="cd18548">
    <property type="entry name" value="ABC_6TM_Tm287_like"/>
    <property type="match status" value="1"/>
</dbReference>
<feature type="transmembrane region" description="Helical" evidence="9">
    <location>
        <begin position="61"/>
        <end position="87"/>
    </location>
</feature>
<evidence type="ECO:0000256" key="1">
    <source>
        <dbReference type="ARBA" id="ARBA00004651"/>
    </source>
</evidence>
<name>A0A9E2KSX0_9LACO</name>
<protein>
    <submittedName>
        <fullName evidence="12">ABC transporter ATP-binding protein/permease</fullName>
    </submittedName>
</protein>
<keyword evidence="4 9" id="KW-0812">Transmembrane</keyword>
<reference evidence="12" key="1">
    <citation type="journal article" date="2021" name="PeerJ">
        <title>Extensive microbial diversity within the chicken gut microbiome revealed by metagenomics and culture.</title>
        <authorList>
            <person name="Gilroy R."/>
            <person name="Ravi A."/>
            <person name="Getino M."/>
            <person name="Pursley I."/>
            <person name="Horton D.L."/>
            <person name="Alikhan N.F."/>
            <person name="Baker D."/>
            <person name="Gharbi K."/>
            <person name="Hall N."/>
            <person name="Watson M."/>
            <person name="Adriaenssens E.M."/>
            <person name="Foster-Nyarko E."/>
            <person name="Jarju S."/>
            <person name="Secka A."/>
            <person name="Antonio M."/>
            <person name="Oren A."/>
            <person name="Chaudhuri R.R."/>
            <person name="La Ragione R."/>
            <person name="Hildebrand F."/>
            <person name="Pallen M.J."/>
        </authorList>
    </citation>
    <scope>NUCLEOTIDE SEQUENCE</scope>
    <source>
        <strain evidence="12">F6-686</strain>
    </source>
</reference>
<accession>A0A9E2KSX0</accession>
<keyword evidence="7 9" id="KW-1133">Transmembrane helix</keyword>
<evidence type="ECO:0000259" key="11">
    <source>
        <dbReference type="PROSITE" id="PS50929"/>
    </source>
</evidence>
<comment type="subcellular location">
    <subcellularLocation>
        <location evidence="1">Cell membrane</location>
        <topology evidence="1">Multi-pass membrane protein</topology>
    </subcellularLocation>
</comment>
<evidence type="ECO:0000256" key="5">
    <source>
        <dbReference type="ARBA" id="ARBA00022741"/>
    </source>
</evidence>
<sequence>MIKTLAKSIRQYKKLSLLSPMFVIGEVIIEMLIPYLVGILIDKGIMKGNMPYIQKMGLILFIITIVSLCLGASASYVSAHAAAGFAANLRKDMFYHMQDYAFENIDKFSSSSLVTRLTTDVNNVQMAYQILIRIAVRAPMMLIVSVIMSIIISPRLSLIFLVIAPIFVIILGLIIKSAYPYFPRIFKGYDRMNQVVRENVRGIREVKTYVQERPQIDKFEKTSGFIYKLFATAQKIISLNALVVAAVLNIATLAICWFGAKEIVGATLQTGQLVSMFSYSNSVLFSLNILAMIATQLIVSGASGRRIANVITEKPAIENPRKPLKTVTNGEILFDHVNFKYDSDDRALALDDINLRIRPGETIGMIGETGSSKSTLVSMIPRLYDVTSGAVRVAGHNVKSYDLKTLRDNVAMVLQKNVLFSGTIKENLKWGNENATDEEVVAAAKIAHADGFIREMPDGYDTMVEQGGNNVSGGQKQRITIARALLKKPKILILDDSTSAVDTSTEREIRHSLAKDMPETTKIIISQRIVSIKDADRIIVMNHGKIEDIGTHDELLKRNKLYSSIAKFQEENGK</sequence>
<dbReference type="Gene3D" id="3.40.50.300">
    <property type="entry name" value="P-loop containing nucleotide triphosphate hydrolases"/>
    <property type="match status" value="1"/>
</dbReference>
<dbReference type="GO" id="GO:0015421">
    <property type="term" value="F:ABC-type oligopeptide transporter activity"/>
    <property type="evidence" value="ECO:0007669"/>
    <property type="project" value="TreeGrafter"/>
</dbReference>
<keyword evidence="5" id="KW-0547">Nucleotide-binding</keyword>
<comment type="caution">
    <text evidence="12">The sequence shown here is derived from an EMBL/GenBank/DDBJ whole genome shotgun (WGS) entry which is preliminary data.</text>
</comment>
<dbReference type="Proteomes" id="UP000823844">
    <property type="component" value="Unassembled WGS sequence"/>
</dbReference>
<feature type="transmembrane region" description="Helical" evidence="9">
    <location>
        <begin position="237"/>
        <end position="260"/>
    </location>
</feature>
<feature type="transmembrane region" description="Helical" evidence="9">
    <location>
        <begin position="21"/>
        <end position="41"/>
    </location>
</feature>